<feature type="compositionally biased region" description="Polar residues" evidence="1">
    <location>
        <begin position="83"/>
        <end position="107"/>
    </location>
</feature>
<proteinExistence type="predicted"/>
<sequence length="107" mass="11564">MMKMQLFTCAFLLLVGLLSRAESSSSKGIDVASFLGVNHDAHLSANQNKHGLVVESVQQAENILEVSIEKDSKNTNTENTKEVTQNPNEDNATNTTSNGSLPEEVTT</sequence>
<evidence type="ECO:0000256" key="1">
    <source>
        <dbReference type="SAM" id="MobiDB-lite"/>
    </source>
</evidence>
<keyword evidence="4" id="KW-1185">Reference proteome</keyword>
<comment type="caution">
    <text evidence="3">The sequence shown here is derived from an EMBL/GenBank/DDBJ whole genome shotgun (WGS) entry which is preliminary data.</text>
</comment>
<evidence type="ECO:0000313" key="4">
    <source>
        <dbReference type="Proteomes" id="UP000230066"/>
    </source>
</evidence>
<feature type="non-terminal residue" evidence="3">
    <location>
        <position position="107"/>
    </location>
</feature>
<organism evidence="3 4">
    <name type="scientific">Fasciola hepatica</name>
    <name type="common">Liver fluke</name>
    <dbReference type="NCBI Taxonomy" id="6192"/>
    <lineage>
        <taxon>Eukaryota</taxon>
        <taxon>Metazoa</taxon>
        <taxon>Spiralia</taxon>
        <taxon>Lophotrochozoa</taxon>
        <taxon>Platyhelminthes</taxon>
        <taxon>Trematoda</taxon>
        <taxon>Digenea</taxon>
        <taxon>Plagiorchiida</taxon>
        <taxon>Echinostomata</taxon>
        <taxon>Echinostomatoidea</taxon>
        <taxon>Fasciolidae</taxon>
        <taxon>Fasciola</taxon>
    </lineage>
</organism>
<evidence type="ECO:0000256" key="2">
    <source>
        <dbReference type="SAM" id="SignalP"/>
    </source>
</evidence>
<dbReference type="EMBL" id="JXXN02001988">
    <property type="protein sequence ID" value="THD23714.1"/>
    <property type="molecule type" value="Genomic_DNA"/>
</dbReference>
<gene>
    <name evidence="3" type="ORF">D915_005229</name>
</gene>
<protein>
    <submittedName>
        <fullName evidence="3">Uncharacterized protein</fullName>
    </submittedName>
</protein>
<feature type="chain" id="PRO_5020029481" evidence="2">
    <location>
        <begin position="24"/>
        <end position="107"/>
    </location>
</feature>
<feature type="region of interest" description="Disordered" evidence="1">
    <location>
        <begin position="67"/>
        <end position="107"/>
    </location>
</feature>
<accession>A0A4E0RBB6</accession>
<name>A0A4E0RBB6_FASHE</name>
<reference evidence="3" key="1">
    <citation type="submission" date="2019-03" db="EMBL/GenBank/DDBJ databases">
        <title>Improved annotation for the trematode Fasciola hepatica.</title>
        <authorList>
            <person name="Choi Y.-J."/>
            <person name="Martin J."/>
            <person name="Mitreva M."/>
        </authorList>
    </citation>
    <scope>NUCLEOTIDE SEQUENCE [LARGE SCALE GENOMIC DNA]</scope>
</reference>
<dbReference type="Proteomes" id="UP000230066">
    <property type="component" value="Unassembled WGS sequence"/>
</dbReference>
<feature type="signal peptide" evidence="2">
    <location>
        <begin position="1"/>
        <end position="23"/>
    </location>
</feature>
<dbReference type="AlphaFoldDB" id="A0A4E0RBB6"/>
<evidence type="ECO:0000313" key="3">
    <source>
        <dbReference type="EMBL" id="THD23714.1"/>
    </source>
</evidence>
<keyword evidence="2" id="KW-0732">Signal</keyword>